<name>A0A0E9RHR9_ANGAN</name>
<organism evidence="1">
    <name type="scientific">Anguilla anguilla</name>
    <name type="common">European freshwater eel</name>
    <name type="synonym">Muraena anguilla</name>
    <dbReference type="NCBI Taxonomy" id="7936"/>
    <lineage>
        <taxon>Eukaryota</taxon>
        <taxon>Metazoa</taxon>
        <taxon>Chordata</taxon>
        <taxon>Craniata</taxon>
        <taxon>Vertebrata</taxon>
        <taxon>Euteleostomi</taxon>
        <taxon>Actinopterygii</taxon>
        <taxon>Neopterygii</taxon>
        <taxon>Teleostei</taxon>
        <taxon>Anguilliformes</taxon>
        <taxon>Anguillidae</taxon>
        <taxon>Anguilla</taxon>
    </lineage>
</organism>
<reference evidence="1" key="2">
    <citation type="journal article" date="2015" name="Fish Shellfish Immunol.">
        <title>Early steps in the European eel (Anguilla anguilla)-Vibrio vulnificus interaction in the gills: Role of the RtxA13 toxin.</title>
        <authorList>
            <person name="Callol A."/>
            <person name="Pajuelo D."/>
            <person name="Ebbesson L."/>
            <person name="Teles M."/>
            <person name="MacKenzie S."/>
            <person name="Amaro C."/>
        </authorList>
    </citation>
    <scope>NUCLEOTIDE SEQUENCE</scope>
</reference>
<evidence type="ECO:0000313" key="1">
    <source>
        <dbReference type="EMBL" id="JAH28317.1"/>
    </source>
</evidence>
<reference evidence="1" key="1">
    <citation type="submission" date="2014-11" db="EMBL/GenBank/DDBJ databases">
        <authorList>
            <person name="Amaro Gonzalez C."/>
        </authorList>
    </citation>
    <scope>NUCLEOTIDE SEQUENCE</scope>
</reference>
<dbReference type="AlphaFoldDB" id="A0A0E9RHR9"/>
<accession>A0A0E9RHR9</accession>
<sequence length="61" mass="6906">MRSGSQFGRKANTCWCVTDPNQLNLESCIVFLFTCTQGPNIMSARNIMKLTVNVLKQLRVQ</sequence>
<dbReference type="EMBL" id="GBXM01080260">
    <property type="protein sequence ID" value="JAH28317.1"/>
    <property type="molecule type" value="Transcribed_RNA"/>
</dbReference>
<proteinExistence type="predicted"/>
<protein>
    <submittedName>
        <fullName evidence="1">Uncharacterized protein</fullName>
    </submittedName>
</protein>